<dbReference type="AlphaFoldDB" id="H1DD94"/>
<dbReference type="PROSITE" id="PS51257">
    <property type="entry name" value="PROKAR_LIPOPROTEIN"/>
    <property type="match status" value="1"/>
</dbReference>
<dbReference type="InterPro" id="IPR032675">
    <property type="entry name" value="LRR_dom_sf"/>
</dbReference>
<name>H1DD94_9BACT</name>
<proteinExistence type="predicted"/>
<keyword evidence="2" id="KW-1185">Reference proteome</keyword>
<dbReference type="SUPFAM" id="SSF52058">
    <property type="entry name" value="L domain-like"/>
    <property type="match status" value="1"/>
</dbReference>
<comment type="caution">
    <text evidence="1">The sequence shown here is derived from an EMBL/GenBank/DDBJ whole genome shotgun (WGS) entry which is preliminary data.</text>
</comment>
<dbReference type="Gene3D" id="3.80.10.10">
    <property type="entry name" value="Ribonuclease Inhibitor"/>
    <property type="match status" value="1"/>
</dbReference>
<evidence type="ECO:0000313" key="2">
    <source>
        <dbReference type="Proteomes" id="UP000004892"/>
    </source>
</evidence>
<dbReference type="STRING" id="742817.HMPREF9449_00230"/>
<dbReference type="EMBL" id="ADMC01000002">
    <property type="protein sequence ID" value="EHP50903.1"/>
    <property type="molecule type" value="Genomic_DNA"/>
</dbReference>
<dbReference type="eggNOG" id="COG4886">
    <property type="taxonomic scope" value="Bacteria"/>
</dbReference>
<dbReference type="HOGENOM" id="CLU_1911080_0_0_10"/>
<evidence type="ECO:0000313" key="1">
    <source>
        <dbReference type="EMBL" id="EHP50903.1"/>
    </source>
</evidence>
<reference evidence="1 2" key="1">
    <citation type="submission" date="2012-01" db="EMBL/GenBank/DDBJ databases">
        <title>The Genome Sequence of Odoribacter laneus YIT 12061.</title>
        <authorList>
            <consortium name="The Broad Institute Genome Sequencing Platform"/>
            <person name="Earl A."/>
            <person name="Ward D."/>
            <person name="Feldgarden M."/>
            <person name="Gevers D."/>
            <person name="Morotomi M."/>
            <person name="Young S.K."/>
            <person name="Zeng Q."/>
            <person name="Gargeya S."/>
            <person name="Fitzgerald M."/>
            <person name="Haas B."/>
            <person name="Abouelleil A."/>
            <person name="Alvarado L."/>
            <person name="Arachchi H.M."/>
            <person name="Berlin A."/>
            <person name="Chapman S.B."/>
            <person name="Gearin G."/>
            <person name="Goldberg J."/>
            <person name="Griggs A."/>
            <person name="Gujja S."/>
            <person name="Hansen M."/>
            <person name="Heiman D."/>
            <person name="Howarth C."/>
            <person name="Larimer J."/>
            <person name="Lui A."/>
            <person name="MacDonald P.J.P."/>
            <person name="McCowen C."/>
            <person name="Montmayeur A."/>
            <person name="Murphy C."/>
            <person name="Neiman D."/>
            <person name="Pearson M."/>
            <person name="Priest M."/>
            <person name="Roberts A."/>
            <person name="Saif S."/>
            <person name="Shea T."/>
            <person name="Sisk P."/>
            <person name="Stolte C."/>
            <person name="Sykes S."/>
            <person name="Wortman J."/>
            <person name="Nusbaum C."/>
            <person name="Birren B."/>
        </authorList>
    </citation>
    <scope>NUCLEOTIDE SEQUENCE [LARGE SCALE GENOMIC DNA]</scope>
    <source>
        <strain evidence="1 2">YIT 12061</strain>
    </source>
</reference>
<accession>H1DD94</accession>
<organism evidence="1 2">
    <name type="scientific">Odoribacter laneus YIT 12061</name>
    <dbReference type="NCBI Taxonomy" id="742817"/>
    <lineage>
        <taxon>Bacteria</taxon>
        <taxon>Pseudomonadati</taxon>
        <taxon>Bacteroidota</taxon>
        <taxon>Bacteroidia</taxon>
        <taxon>Bacteroidales</taxon>
        <taxon>Odoribacteraceae</taxon>
        <taxon>Odoribacter</taxon>
    </lineage>
</organism>
<feature type="non-terminal residue" evidence="1">
    <location>
        <position position="133"/>
    </location>
</feature>
<dbReference type="Proteomes" id="UP000004892">
    <property type="component" value="Unassembled WGS sequence"/>
</dbReference>
<evidence type="ECO:0008006" key="3">
    <source>
        <dbReference type="Google" id="ProtNLM"/>
    </source>
</evidence>
<sequence length="133" mass="15018">MKKIIYPILILIVILIVSCDKDDSENFISPLPPMSDPNDVCTAMDDIAFMKYCYENFDVNKDGKVSPSEANAVNLMQIYNKGFRSLQGIQYFNNLKSLDCSGNQLTSLDISRNINLENLDCRNNKLNSLIAKN</sequence>
<gene>
    <name evidence="1" type="ORF">HMPREF9449_00230</name>
</gene>
<protein>
    <recommendedName>
        <fullName evidence="3">EF-hand domain-containing protein</fullName>
    </recommendedName>
</protein>